<evidence type="ECO:0000313" key="3">
    <source>
        <dbReference type="Proteomes" id="UP000051529"/>
    </source>
</evidence>
<comment type="caution">
    <text evidence="2">The sequence shown here is derived from an EMBL/GenBank/DDBJ whole genome shotgun (WGS) entry which is preliminary data.</text>
</comment>
<keyword evidence="1" id="KW-1133">Transmembrane helix</keyword>
<dbReference type="AlphaFoldDB" id="A0A0R2KX97"/>
<evidence type="ECO:0000256" key="1">
    <source>
        <dbReference type="SAM" id="Phobius"/>
    </source>
</evidence>
<keyword evidence="1" id="KW-0812">Transmembrane</keyword>
<dbReference type="InterPro" id="IPR021008">
    <property type="entry name" value="DltX"/>
</dbReference>
<keyword evidence="1" id="KW-0472">Membrane</keyword>
<dbReference type="Pfam" id="PF12459">
    <property type="entry name" value="DltX"/>
    <property type="match status" value="1"/>
</dbReference>
<evidence type="ECO:0008006" key="4">
    <source>
        <dbReference type="Google" id="ProtNLM"/>
    </source>
</evidence>
<protein>
    <recommendedName>
        <fullName evidence="4">Teichoic acid D-Ala incorporation-associated protein DltX</fullName>
    </recommendedName>
</protein>
<name>A0A0R2KX97_LACAM</name>
<feature type="transmembrane region" description="Helical" evidence="1">
    <location>
        <begin position="21"/>
        <end position="42"/>
    </location>
</feature>
<proteinExistence type="predicted"/>
<accession>A0A0R2KX97</accession>
<evidence type="ECO:0000313" key="2">
    <source>
        <dbReference type="EMBL" id="KRN91258.1"/>
    </source>
</evidence>
<reference evidence="2 3" key="1">
    <citation type="journal article" date="2015" name="Genome Announc.">
        <title>Expanding the biotechnology potential of lactobacilli through comparative genomics of 213 strains and associated genera.</title>
        <authorList>
            <person name="Sun Z."/>
            <person name="Harris H.M."/>
            <person name="McCann A."/>
            <person name="Guo C."/>
            <person name="Argimon S."/>
            <person name="Zhang W."/>
            <person name="Yang X."/>
            <person name="Jeffery I.B."/>
            <person name="Cooney J.C."/>
            <person name="Kagawa T.F."/>
            <person name="Liu W."/>
            <person name="Song Y."/>
            <person name="Salvetti E."/>
            <person name="Wrobel A."/>
            <person name="Rasinkangas P."/>
            <person name="Parkhill J."/>
            <person name="Rea M.C."/>
            <person name="O'Sullivan O."/>
            <person name="Ritari J."/>
            <person name="Douillard F.P."/>
            <person name="Paul Ross R."/>
            <person name="Yang R."/>
            <person name="Briner A.E."/>
            <person name="Felis G.E."/>
            <person name="de Vos W.M."/>
            <person name="Barrangou R."/>
            <person name="Klaenhammer T.R."/>
            <person name="Caufield P.W."/>
            <person name="Cui Y."/>
            <person name="Zhang H."/>
            <person name="O'Toole P.W."/>
        </authorList>
    </citation>
    <scope>NUCLEOTIDE SEQUENCE [LARGE SCALE GENOMIC DNA]</scope>
    <source>
        <strain evidence="2 3">DSM 16698</strain>
    </source>
</reference>
<organism evidence="2 3">
    <name type="scientific">Lactobacillus amylovorus subsp. animalium DSM 16698</name>
    <dbReference type="NCBI Taxonomy" id="695563"/>
    <lineage>
        <taxon>Bacteria</taxon>
        <taxon>Bacillati</taxon>
        <taxon>Bacillota</taxon>
        <taxon>Bacilli</taxon>
        <taxon>Lactobacillales</taxon>
        <taxon>Lactobacillaceae</taxon>
        <taxon>Lactobacillus</taxon>
        <taxon>Lactobacillus amylovorus subsp. animalium</taxon>
    </lineage>
</organism>
<gene>
    <name evidence="2" type="ORF">IV44_GL000508</name>
</gene>
<dbReference type="Proteomes" id="UP000051529">
    <property type="component" value="Unassembled WGS sequence"/>
</dbReference>
<sequence length="57" mass="6727">MLLEGEKMDKKTQIDSRGKRIGKFVLKTIVYFAILMALIYLYEYSGLTSVHFIYNEF</sequence>
<dbReference type="PATRIC" id="fig|695563.3.peg.557"/>
<dbReference type="EMBL" id="JQBQ01000019">
    <property type="protein sequence ID" value="KRN91258.1"/>
    <property type="molecule type" value="Genomic_DNA"/>
</dbReference>